<dbReference type="EMBL" id="BONY01000048">
    <property type="protein sequence ID" value="GIH08344.1"/>
    <property type="molecule type" value="Genomic_DNA"/>
</dbReference>
<reference evidence="1" key="1">
    <citation type="submission" date="2021-01" db="EMBL/GenBank/DDBJ databases">
        <title>Whole genome shotgun sequence of Rhizocola hellebori NBRC 109834.</title>
        <authorList>
            <person name="Komaki H."/>
            <person name="Tamura T."/>
        </authorList>
    </citation>
    <scope>NUCLEOTIDE SEQUENCE</scope>
    <source>
        <strain evidence="1">NBRC 109834</strain>
    </source>
</reference>
<accession>A0A8J3QEQ4</accession>
<gene>
    <name evidence="1" type="ORF">Rhe02_64110</name>
</gene>
<keyword evidence="2" id="KW-1185">Reference proteome</keyword>
<dbReference type="AlphaFoldDB" id="A0A8J3QEQ4"/>
<evidence type="ECO:0000313" key="1">
    <source>
        <dbReference type="EMBL" id="GIH08344.1"/>
    </source>
</evidence>
<comment type="caution">
    <text evidence="1">The sequence shown here is derived from an EMBL/GenBank/DDBJ whole genome shotgun (WGS) entry which is preliminary data.</text>
</comment>
<dbReference type="Proteomes" id="UP000612899">
    <property type="component" value="Unassembled WGS sequence"/>
</dbReference>
<evidence type="ECO:0000313" key="2">
    <source>
        <dbReference type="Proteomes" id="UP000612899"/>
    </source>
</evidence>
<protein>
    <submittedName>
        <fullName evidence="1">Uncharacterized protein</fullName>
    </submittedName>
</protein>
<organism evidence="1 2">
    <name type="scientific">Rhizocola hellebori</name>
    <dbReference type="NCBI Taxonomy" id="1392758"/>
    <lineage>
        <taxon>Bacteria</taxon>
        <taxon>Bacillati</taxon>
        <taxon>Actinomycetota</taxon>
        <taxon>Actinomycetes</taxon>
        <taxon>Micromonosporales</taxon>
        <taxon>Micromonosporaceae</taxon>
        <taxon>Rhizocola</taxon>
    </lineage>
</organism>
<proteinExistence type="predicted"/>
<sequence length="240" mass="25175">MDDPTRHLTTPTPEAQSVAAGFVSPTALFDLFSPSAWLFDVVKAFTNVDVLGEFVSPLSGHWTMVSAYGDALSKLSLCLRDLSADVQAASTTLDDVWDGNASDAAYVYFAQAAGSLTGHAQAVQRASVEYKSLARAMWHLMEAMKGLLQALLDRAARAALYALAGTLTAETGVGAAVGYGLAAYEIAQILRLVARVTLVSSAAESIVFGFSAFVSTATKEIEDVAPSRAISGSLSLAMAR</sequence>
<name>A0A8J3QEQ4_9ACTN</name>